<keyword evidence="4" id="KW-1015">Disulfide bond</keyword>
<dbReference type="Gene3D" id="3.40.30.10">
    <property type="entry name" value="Glutaredoxin"/>
    <property type="match status" value="1"/>
</dbReference>
<name>A0AAE5CCU6_9BACT</name>
<feature type="domain" description="Thioredoxin" evidence="6">
    <location>
        <begin position="28"/>
        <end position="222"/>
    </location>
</feature>
<dbReference type="PROSITE" id="PS51352">
    <property type="entry name" value="THIOREDOXIN_2"/>
    <property type="match status" value="1"/>
</dbReference>
<comment type="similarity">
    <text evidence="1">Belongs to the thioredoxin family. DsbA subfamily.</text>
</comment>
<keyword evidence="3" id="KW-0560">Oxidoreductase</keyword>
<keyword evidence="5" id="KW-0676">Redox-active center</keyword>
<proteinExistence type="inferred from homology"/>
<evidence type="ECO:0000259" key="6">
    <source>
        <dbReference type="PROSITE" id="PS51352"/>
    </source>
</evidence>
<evidence type="ECO:0000256" key="1">
    <source>
        <dbReference type="ARBA" id="ARBA00005791"/>
    </source>
</evidence>
<dbReference type="PANTHER" id="PTHR13887:SF14">
    <property type="entry name" value="DISULFIDE BOND FORMATION PROTEIN D"/>
    <property type="match status" value="1"/>
</dbReference>
<dbReference type="Proteomes" id="UP000702544">
    <property type="component" value="Unassembled WGS sequence"/>
</dbReference>
<dbReference type="GO" id="GO:0016491">
    <property type="term" value="F:oxidoreductase activity"/>
    <property type="evidence" value="ECO:0007669"/>
    <property type="project" value="UniProtKB-KW"/>
</dbReference>
<dbReference type="InterPro" id="IPR012336">
    <property type="entry name" value="Thioredoxin-like_fold"/>
</dbReference>
<dbReference type="AlphaFoldDB" id="A0AAE5CCU6"/>
<evidence type="ECO:0000313" key="8">
    <source>
        <dbReference type="Proteomes" id="UP000702544"/>
    </source>
</evidence>
<evidence type="ECO:0000256" key="2">
    <source>
        <dbReference type="ARBA" id="ARBA00022729"/>
    </source>
</evidence>
<dbReference type="SUPFAM" id="SSF52833">
    <property type="entry name" value="Thioredoxin-like"/>
    <property type="match status" value="1"/>
</dbReference>
<gene>
    <name evidence="7" type="ORF">GWO12_15430</name>
</gene>
<sequence>MIWLGFAGWRRVEPRLAAPRRRSVGGRAFRHLILPAILLAWATGAAQDRDYGVLGSPEAPLEMTVFSDFECPACRNFALAAQPAIAAEFVATGRLRIRYVYFPLAAIHPNAVAAAKAAHCAGRAGRFWEYHDYLFVRQPEWAGESISNDLWIRYADNLGIETEPFAACLAADATHAAVESDLRAALRAGATGTPTIVIGGESLSGLTSYAALRRRIVEALNRIAPPDPEGP</sequence>
<comment type="caution">
    <text evidence="7">The sequence shown here is derived from an EMBL/GenBank/DDBJ whole genome shotgun (WGS) entry which is preliminary data.</text>
</comment>
<evidence type="ECO:0000256" key="4">
    <source>
        <dbReference type="ARBA" id="ARBA00023157"/>
    </source>
</evidence>
<evidence type="ECO:0000256" key="3">
    <source>
        <dbReference type="ARBA" id="ARBA00023002"/>
    </source>
</evidence>
<dbReference type="EMBL" id="JAACAK010000130">
    <property type="protein sequence ID" value="NIR76473.1"/>
    <property type="molecule type" value="Genomic_DNA"/>
</dbReference>
<dbReference type="InterPro" id="IPR036249">
    <property type="entry name" value="Thioredoxin-like_sf"/>
</dbReference>
<organism evidence="7 8">
    <name type="scientific">Candidatus Kutchimonas denitrificans</name>
    <dbReference type="NCBI Taxonomy" id="3056748"/>
    <lineage>
        <taxon>Bacteria</taxon>
        <taxon>Pseudomonadati</taxon>
        <taxon>Gemmatimonadota</taxon>
        <taxon>Gemmatimonadia</taxon>
        <taxon>Candidatus Palauibacterales</taxon>
        <taxon>Candidatus Palauibacteraceae</taxon>
        <taxon>Candidatus Kutchimonas</taxon>
    </lineage>
</organism>
<evidence type="ECO:0000313" key="7">
    <source>
        <dbReference type="EMBL" id="NIR76473.1"/>
    </source>
</evidence>
<evidence type="ECO:0000256" key="5">
    <source>
        <dbReference type="ARBA" id="ARBA00023284"/>
    </source>
</evidence>
<protein>
    <submittedName>
        <fullName evidence="7">Thioredoxin domain-containing protein</fullName>
    </submittedName>
</protein>
<keyword evidence="2" id="KW-0732">Signal</keyword>
<accession>A0AAE5CCU6</accession>
<reference evidence="7 8" key="1">
    <citation type="submission" date="2020-01" db="EMBL/GenBank/DDBJ databases">
        <title>Genomes assembled from Gulf of Kutch pelagic sediment metagenomes.</title>
        <authorList>
            <person name="Chandrashekar M."/>
            <person name="Mahajan M.S."/>
            <person name="Dave K.J."/>
            <person name="Vatsa P."/>
            <person name="Nathani N.M."/>
        </authorList>
    </citation>
    <scope>NUCLEOTIDE SEQUENCE [LARGE SCALE GENOMIC DNA]</scope>
    <source>
        <strain evidence="7">KS3-K002</strain>
    </source>
</reference>
<dbReference type="InterPro" id="IPR013766">
    <property type="entry name" value="Thioredoxin_domain"/>
</dbReference>
<dbReference type="PANTHER" id="PTHR13887">
    <property type="entry name" value="GLUTATHIONE S-TRANSFERASE KAPPA"/>
    <property type="match status" value="1"/>
</dbReference>
<dbReference type="Pfam" id="PF13462">
    <property type="entry name" value="Thioredoxin_4"/>
    <property type="match status" value="1"/>
</dbReference>